<proteinExistence type="predicted"/>
<sequence length="179" mass="20445">MKKIFLLLALFSTMFMACSDDDDEKDGDDGGKSENVVKVGEKTYKVYGIDAYYLQDLEQFVIGFYLHEKKVVNNDIYFAASDFNLNSIAKDKVYQVNRYMDMSGKEQEANSFDAFINDLHDNTEPLYSKAGSLKVLEYDAQKRQVTMEFDVTFDDMEGGNVKVMTGTFTFVYAVENSDE</sequence>
<evidence type="ECO:0000313" key="4">
    <source>
        <dbReference type="Proteomes" id="UP000576368"/>
    </source>
</evidence>
<dbReference type="PROSITE" id="PS51257">
    <property type="entry name" value="PROKAR_LIPOPROTEIN"/>
    <property type="match status" value="1"/>
</dbReference>
<organism evidence="2 4">
    <name type="scientific">Butyricimonas paravirosa</name>
    <dbReference type="NCBI Taxonomy" id="1472417"/>
    <lineage>
        <taxon>Bacteria</taxon>
        <taxon>Pseudomonadati</taxon>
        <taxon>Bacteroidota</taxon>
        <taxon>Bacteroidia</taxon>
        <taxon>Bacteroidales</taxon>
        <taxon>Odoribacteraceae</taxon>
        <taxon>Butyricimonas</taxon>
    </lineage>
</organism>
<reference evidence="3 5" key="1">
    <citation type="submission" date="2019-09" db="EMBL/GenBank/DDBJ databases">
        <title>Butyricimonas paravirosa DSM 105722 (=214-4 = JCM 18677 = CCUG 65563).</title>
        <authorList>
            <person name="Le Roy T."/>
            <person name="Cani P.D."/>
        </authorList>
    </citation>
    <scope>NUCLEOTIDE SEQUENCE [LARGE SCALE GENOMIC DNA]</scope>
    <source>
        <strain evidence="3 5">DSM 105722</strain>
    </source>
</reference>
<dbReference type="GeneID" id="86892558"/>
<dbReference type="EMBL" id="CP043839">
    <property type="protein sequence ID" value="WOF13428.1"/>
    <property type="molecule type" value="Genomic_DNA"/>
</dbReference>
<protein>
    <submittedName>
        <fullName evidence="2">Uncharacterized protein</fullName>
    </submittedName>
</protein>
<feature type="signal peptide" evidence="1">
    <location>
        <begin position="1"/>
        <end position="17"/>
    </location>
</feature>
<dbReference type="Proteomes" id="UP001302374">
    <property type="component" value="Chromosome"/>
</dbReference>
<feature type="chain" id="PRO_5030994307" evidence="1">
    <location>
        <begin position="18"/>
        <end position="179"/>
    </location>
</feature>
<evidence type="ECO:0000313" key="2">
    <source>
        <dbReference type="EMBL" id="NJC17723.1"/>
    </source>
</evidence>
<dbReference type="AlphaFoldDB" id="A0A7X5YC80"/>
<name>A0A7X5YC80_9BACT</name>
<evidence type="ECO:0000256" key="1">
    <source>
        <dbReference type="SAM" id="SignalP"/>
    </source>
</evidence>
<dbReference type="EMBL" id="JAATLI010000004">
    <property type="protein sequence ID" value="NJC17723.1"/>
    <property type="molecule type" value="Genomic_DNA"/>
</dbReference>
<dbReference type="RefSeq" id="WP_118303450.1">
    <property type="nucleotide sequence ID" value="NZ_BMPA01000004.1"/>
</dbReference>
<accession>A0A7X5YC80</accession>
<evidence type="ECO:0000313" key="3">
    <source>
        <dbReference type="EMBL" id="WOF13428.1"/>
    </source>
</evidence>
<gene>
    <name evidence="3" type="ORF">F1644_14660</name>
    <name evidence="2" type="ORF">GGR15_001338</name>
</gene>
<reference evidence="2 4" key="2">
    <citation type="submission" date="2020-03" db="EMBL/GenBank/DDBJ databases">
        <title>Genomic Encyclopedia of Type Strains, Phase IV (KMG-IV): sequencing the most valuable type-strain genomes for metagenomic binning, comparative biology and taxonomic classification.</title>
        <authorList>
            <person name="Goeker M."/>
        </authorList>
    </citation>
    <scope>NUCLEOTIDE SEQUENCE [LARGE SCALE GENOMIC DNA]</scope>
    <source>
        <strain evidence="2 4">DSM 105722</strain>
    </source>
</reference>
<evidence type="ECO:0000313" key="5">
    <source>
        <dbReference type="Proteomes" id="UP001302374"/>
    </source>
</evidence>
<keyword evidence="1" id="KW-0732">Signal</keyword>
<dbReference type="Proteomes" id="UP000576368">
    <property type="component" value="Unassembled WGS sequence"/>
</dbReference>
<keyword evidence="5" id="KW-1185">Reference proteome</keyword>